<evidence type="ECO:0000313" key="4">
    <source>
        <dbReference type="Proteomes" id="UP001162741"/>
    </source>
</evidence>
<reference evidence="3" key="1">
    <citation type="submission" date="2022-10" db="EMBL/GenBank/DDBJ databases">
        <title>Chitinophaga sp. nov., isolated from soil.</title>
        <authorList>
            <person name="Jeon C.O."/>
        </authorList>
    </citation>
    <scope>NUCLEOTIDE SEQUENCE</scope>
    <source>
        <strain evidence="3">R8</strain>
    </source>
</reference>
<feature type="active site" description="Proton acceptor" evidence="2">
    <location>
        <position position="107"/>
    </location>
</feature>
<dbReference type="EMBL" id="CP107006">
    <property type="protein sequence ID" value="UYQ91252.1"/>
    <property type="molecule type" value="Genomic_DNA"/>
</dbReference>
<evidence type="ECO:0000256" key="1">
    <source>
        <dbReference type="ARBA" id="ARBA00023235"/>
    </source>
</evidence>
<evidence type="ECO:0000256" key="2">
    <source>
        <dbReference type="HAMAP-Rule" id="MF_00170"/>
    </source>
</evidence>
<dbReference type="Gene3D" id="3.30.70.260">
    <property type="match status" value="1"/>
</dbReference>
<dbReference type="NCBIfam" id="NF001924">
    <property type="entry name" value="PRK00702.1"/>
    <property type="match status" value="1"/>
</dbReference>
<evidence type="ECO:0000313" key="3">
    <source>
        <dbReference type="EMBL" id="UYQ91252.1"/>
    </source>
</evidence>
<comment type="pathway">
    <text evidence="2">Carbohydrate degradation; pentose phosphate pathway; D-ribose 5-phosphate from D-ribulose 5-phosphate (non-oxidative stage): step 1/1.</text>
</comment>
<feature type="binding site" evidence="2">
    <location>
        <begin position="85"/>
        <end position="88"/>
    </location>
    <ligand>
        <name>substrate</name>
    </ligand>
</feature>
<dbReference type="SUPFAM" id="SSF100950">
    <property type="entry name" value="NagB/RpiA/CoA transferase-like"/>
    <property type="match status" value="1"/>
</dbReference>
<dbReference type="PANTHER" id="PTHR11934">
    <property type="entry name" value="RIBOSE-5-PHOSPHATE ISOMERASE"/>
    <property type="match status" value="1"/>
</dbReference>
<protein>
    <recommendedName>
        <fullName evidence="2">Ribose-5-phosphate isomerase A</fullName>
        <ecNumber evidence="2">5.3.1.6</ecNumber>
    </recommendedName>
    <alternativeName>
        <fullName evidence="2">Phosphoriboisomerase A</fullName>
        <shortName evidence="2">PRI</shortName>
    </alternativeName>
</protein>
<dbReference type="InterPro" id="IPR004788">
    <property type="entry name" value="Ribose5P_isomerase_type_A"/>
</dbReference>
<gene>
    <name evidence="2 3" type="primary">rpiA</name>
    <name evidence="3" type="ORF">MKQ68_14250</name>
</gene>
<dbReference type="NCBIfam" id="TIGR00021">
    <property type="entry name" value="rpiA"/>
    <property type="match status" value="1"/>
</dbReference>
<proteinExistence type="inferred from homology"/>
<comment type="subunit">
    <text evidence="2">Homodimer.</text>
</comment>
<accession>A0ABY6IXW5</accession>
<feature type="binding site" evidence="2">
    <location>
        <begin position="98"/>
        <end position="101"/>
    </location>
    <ligand>
        <name>substrate</name>
    </ligand>
</feature>
<keyword evidence="1 2" id="KW-0413">Isomerase</keyword>
<name>A0ABY6IXW5_9BACT</name>
<dbReference type="Gene3D" id="3.40.50.1360">
    <property type="match status" value="1"/>
</dbReference>
<dbReference type="Pfam" id="PF06026">
    <property type="entry name" value="Rib_5-P_isom_A"/>
    <property type="match status" value="1"/>
</dbReference>
<sequence length="225" mass="23712">MATDLIAEKRIAAEAAVAMVKDAQVVGLGTGSTAEFAVKAIAERVKQGLQIKGIPTSDNTAQMARQLGIPLIDINSIDTIDITIDGADEFTEQLHLIKGGGGALLKEKIVASKTTQQIIIADSSKHVAFLGKFKLPVEVIPFASRYVMAQLAKLGGDGVVRQVNGQPFITDEGNVIIDADFKKISDPVALSDALNGIVGVVEHGLFTGLAQQVIMGHEGGVKIFR</sequence>
<dbReference type="Proteomes" id="UP001162741">
    <property type="component" value="Chromosome"/>
</dbReference>
<comment type="function">
    <text evidence="2">Catalyzes the reversible conversion of ribose-5-phosphate to ribulose 5-phosphate.</text>
</comment>
<dbReference type="HAMAP" id="MF_00170">
    <property type="entry name" value="Rib_5P_isom_A"/>
    <property type="match status" value="1"/>
</dbReference>
<dbReference type="InterPro" id="IPR037171">
    <property type="entry name" value="NagB/RpiA_transferase-like"/>
</dbReference>
<dbReference type="CDD" id="cd01398">
    <property type="entry name" value="RPI_A"/>
    <property type="match status" value="1"/>
</dbReference>
<dbReference type="SUPFAM" id="SSF75445">
    <property type="entry name" value="D-ribose-5-phosphate isomerase (RpiA), lid domain"/>
    <property type="match status" value="1"/>
</dbReference>
<dbReference type="InterPro" id="IPR020672">
    <property type="entry name" value="Ribose5P_isomerase_typA_subgr"/>
</dbReference>
<feature type="binding site" evidence="2">
    <location>
        <begin position="30"/>
        <end position="33"/>
    </location>
    <ligand>
        <name>substrate</name>
    </ligand>
</feature>
<comment type="similarity">
    <text evidence="2">Belongs to the ribose 5-phosphate isomerase family.</text>
</comment>
<comment type="catalytic activity">
    <reaction evidence="2">
        <text>aldehydo-D-ribose 5-phosphate = D-ribulose 5-phosphate</text>
        <dbReference type="Rhea" id="RHEA:14657"/>
        <dbReference type="ChEBI" id="CHEBI:58121"/>
        <dbReference type="ChEBI" id="CHEBI:58273"/>
        <dbReference type="EC" id="5.3.1.6"/>
    </reaction>
</comment>
<feature type="binding site" evidence="2">
    <location>
        <position position="125"/>
    </location>
    <ligand>
        <name>substrate</name>
    </ligand>
</feature>
<keyword evidence="4" id="KW-1185">Reference proteome</keyword>
<dbReference type="RefSeq" id="WP_264279718.1">
    <property type="nucleotide sequence ID" value="NZ_CP107006.1"/>
</dbReference>
<dbReference type="GO" id="GO:0004751">
    <property type="term" value="F:ribose-5-phosphate isomerase activity"/>
    <property type="evidence" value="ECO:0007669"/>
    <property type="project" value="UniProtKB-EC"/>
</dbReference>
<dbReference type="EC" id="5.3.1.6" evidence="2"/>
<dbReference type="PANTHER" id="PTHR11934:SF0">
    <property type="entry name" value="RIBOSE-5-PHOSPHATE ISOMERASE"/>
    <property type="match status" value="1"/>
</dbReference>
<organism evidence="3 4">
    <name type="scientific">Chitinophaga horti</name>
    <dbReference type="NCBI Taxonomy" id="2920382"/>
    <lineage>
        <taxon>Bacteria</taxon>
        <taxon>Pseudomonadati</taxon>
        <taxon>Bacteroidota</taxon>
        <taxon>Chitinophagia</taxon>
        <taxon>Chitinophagales</taxon>
        <taxon>Chitinophagaceae</taxon>
        <taxon>Chitinophaga</taxon>
    </lineage>
</organism>